<dbReference type="InterPro" id="IPR036388">
    <property type="entry name" value="WH-like_DNA-bd_sf"/>
</dbReference>
<dbReference type="PROSITE" id="PS50030">
    <property type="entry name" value="UBA"/>
    <property type="match status" value="1"/>
</dbReference>
<dbReference type="GO" id="GO:0003676">
    <property type="term" value="F:nucleic acid binding"/>
    <property type="evidence" value="ECO:0007669"/>
    <property type="project" value="InterPro"/>
</dbReference>
<dbReference type="InterPro" id="IPR011545">
    <property type="entry name" value="DEAD/DEAH_box_helicase_dom"/>
</dbReference>
<dbReference type="GO" id="GO:0005634">
    <property type="term" value="C:nucleus"/>
    <property type="evidence" value="ECO:0007669"/>
    <property type="project" value="UniProtKB-SubCell"/>
</dbReference>
<sequence>MQQGAMVHAMCTDQTLAELLEMGFEFNQVTEAIESVGPHRDNVLELLLNPSRDILKQSQNSLASSMKQPSIEDHISRFGGRKRKFCSTSVRDIASEKETTAQTELQCCEHDNEQPSFQISNSDDSGKKPCGPCRSFAEEVSISQEASKSFENIGNKLKNHISNLGGCEKKPGVSSNICGSTAEKEPLAEEASYNCKTERMEAIMQKHFGFSSLKGFQKEALDTWSSNKDCLVLAATGSGKSLCFQIPALLTNKVVVVISPLISLMHDQCLKLARHGITACFLGSGQPDTQVEKKAMQGAYKIVYVCPETVLRLMDPLKRLAESPGIALFAIDEAHCVSKWGHDFRPDYRRLSILRKNFNTSSLSFLEFDIPIMALTATATIPVREDILKSLKMPCNSKLILTSFFRPNLRFLVKHSRTNASSYKTDFAKLIETYTTSRYVAKSSENHKTSVANSESSESETSYEGESSDDEDQCSLGENSASQNSSDRTSAAEKNNPEDELDLHVDVDDFDVSCGEFLDIPPLGRDSEASSCSINLEVGPTIIYVPTRKETVKLAEFLSRSGVRAAAYNAKLPKAHLRRAHQEFHHDELQVVVATIAFGMGIDKSNVRRIIHYGWPQSLEAYYQEAGRAGRDGKLSDCTLFVNLLRAPTLLPSKRSEEQTRLAYRMLSDCYRYGMNTAICRAKILVKYFGEEFGPNKCNMCDVCEKGPPKMQNLTKEVLAFLQELKGNMGDNYQSPDFKMVVSQVREKYQKFATRDKIWWQGFARILEQKGYIREGDPFPRVLMRCPEITNAGLRFLQTTDTDSQDQTLCSYPEADMLVSGTTSHPKPYSTFSEWGRGWADPEVRRQRLLDIRKGKNQNQSGKQTRKRKRNQKQSFWNRRHHDKSTVRGRLAEKLTKSKR</sequence>
<feature type="region of interest" description="Disordered" evidence="8">
    <location>
        <begin position="851"/>
        <end position="900"/>
    </location>
</feature>
<dbReference type="NCBIfam" id="TIGR00614">
    <property type="entry name" value="recQ_fam"/>
    <property type="match status" value="1"/>
</dbReference>
<dbReference type="Pfam" id="PF16124">
    <property type="entry name" value="RecQ_Zn_bind"/>
    <property type="match status" value="1"/>
</dbReference>
<dbReference type="Gene3D" id="3.40.50.300">
    <property type="entry name" value="P-loop containing nucleotide triphosphate hydrolases"/>
    <property type="match status" value="2"/>
</dbReference>
<evidence type="ECO:0000259" key="11">
    <source>
        <dbReference type="PROSITE" id="PS51194"/>
    </source>
</evidence>
<keyword evidence="5 7" id="KW-0067">ATP-binding</keyword>
<gene>
    <name evidence="12" type="ORF">FCM35_KLT10827</name>
</gene>
<dbReference type="InterPro" id="IPR032284">
    <property type="entry name" value="RecQ_Zn-bd"/>
</dbReference>
<comment type="catalytic activity">
    <reaction evidence="7">
        <text>ATP + H2O = ADP + phosphate + H(+)</text>
        <dbReference type="Rhea" id="RHEA:13065"/>
        <dbReference type="ChEBI" id="CHEBI:15377"/>
        <dbReference type="ChEBI" id="CHEBI:15378"/>
        <dbReference type="ChEBI" id="CHEBI:30616"/>
        <dbReference type="ChEBI" id="CHEBI:43474"/>
        <dbReference type="ChEBI" id="CHEBI:456216"/>
    </reaction>
</comment>
<dbReference type="SUPFAM" id="SSF52540">
    <property type="entry name" value="P-loop containing nucleoside triphosphate hydrolases"/>
    <property type="match status" value="1"/>
</dbReference>
<dbReference type="PROSITE" id="PS51194">
    <property type="entry name" value="HELICASE_CTER"/>
    <property type="match status" value="1"/>
</dbReference>
<dbReference type="SMART" id="SM00487">
    <property type="entry name" value="DEXDc"/>
    <property type="match status" value="1"/>
</dbReference>
<dbReference type="InterPro" id="IPR015940">
    <property type="entry name" value="UBA"/>
</dbReference>
<comment type="caution">
    <text evidence="12">The sequence shown here is derived from an EMBL/GenBank/DDBJ whole genome shotgun (WGS) entry which is preliminary data.</text>
</comment>
<name>A0A833QD40_9POAL</name>
<protein>
    <recommendedName>
        <fullName evidence="7">ATP-dependent DNA helicase</fullName>
        <ecNumber evidence="7">5.6.2.4</ecNumber>
    </recommendedName>
</protein>
<dbReference type="GO" id="GO:0043138">
    <property type="term" value="F:3'-5' DNA helicase activity"/>
    <property type="evidence" value="ECO:0007669"/>
    <property type="project" value="UniProtKB-EC"/>
</dbReference>
<dbReference type="Pfam" id="PF00271">
    <property type="entry name" value="Helicase_C"/>
    <property type="match status" value="1"/>
</dbReference>
<evidence type="ECO:0000256" key="8">
    <source>
        <dbReference type="SAM" id="MobiDB-lite"/>
    </source>
</evidence>
<dbReference type="PANTHER" id="PTHR13710:SF69">
    <property type="entry name" value="ATP-DEPENDENT DNA HELICASE Q-LIKE SIM"/>
    <property type="match status" value="1"/>
</dbReference>
<dbReference type="Pfam" id="PF00270">
    <property type="entry name" value="DEAD"/>
    <property type="match status" value="1"/>
</dbReference>
<dbReference type="GO" id="GO:0005737">
    <property type="term" value="C:cytoplasm"/>
    <property type="evidence" value="ECO:0007669"/>
    <property type="project" value="TreeGrafter"/>
</dbReference>
<feature type="compositionally biased region" description="Basic residues" evidence="8">
    <location>
        <begin position="864"/>
        <end position="883"/>
    </location>
</feature>
<dbReference type="CDD" id="cd17920">
    <property type="entry name" value="DEXHc_RecQ"/>
    <property type="match status" value="1"/>
</dbReference>
<keyword evidence="7" id="KW-0539">Nucleus</keyword>
<feature type="domain" description="Helicase C-terminal" evidence="11">
    <location>
        <begin position="530"/>
        <end position="690"/>
    </location>
</feature>
<feature type="compositionally biased region" description="Acidic residues" evidence="8">
    <location>
        <begin position="457"/>
        <end position="473"/>
    </location>
</feature>
<dbReference type="EC" id="5.6.2.4" evidence="7"/>
<dbReference type="GO" id="GO:0016787">
    <property type="term" value="F:hydrolase activity"/>
    <property type="evidence" value="ECO:0007669"/>
    <property type="project" value="UniProtKB-KW"/>
</dbReference>
<feature type="compositionally biased region" description="Basic and acidic residues" evidence="8">
    <location>
        <begin position="884"/>
        <end position="900"/>
    </location>
</feature>
<keyword evidence="4 7" id="KW-0347">Helicase</keyword>
<feature type="compositionally biased region" description="Polar residues" evidence="8">
    <location>
        <begin position="476"/>
        <end position="493"/>
    </location>
</feature>
<feature type="domain" description="UBA" evidence="9">
    <location>
        <begin position="10"/>
        <end position="50"/>
    </location>
</feature>
<dbReference type="EMBL" id="SWLB01000021">
    <property type="protein sequence ID" value="KAF3324670.1"/>
    <property type="molecule type" value="Genomic_DNA"/>
</dbReference>
<dbReference type="Proteomes" id="UP000623129">
    <property type="component" value="Unassembled WGS sequence"/>
</dbReference>
<evidence type="ECO:0000259" key="9">
    <source>
        <dbReference type="PROSITE" id="PS50030"/>
    </source>
</evidence>
<evidence type="ECO:0000256" key="4">
    <source>
        <dbReference type="ARBA" id="ARBA00022806"/>
    </source>
</evidence>
<dbReference type="GO" id="GO:0005694">
    <property type="term" value="C:chromosome"/>
    <property type="evidence" value="ECO:0007669"/>
    <property type="project" value="TreeGrafter"/>
</dbReference>
<keyword evidence="2 7" id="KW-0547">Nucleotide-binding</keyword>
<feature type="domain" description="Helicase ATP-binding" evidence="10">
    <location>
        <begin position="221"/>
        <end position="397"/>
    </location>
</feature>
<dbReference type="FunFam" id="3.40.50.300:FF:001391">
    <property type="entry name" value="ATP-dependent DNA helicase"/>
    <property type="match status" value="1"/>
</dbReference>
<accession>A0A833QD40</accession>
<evidence type="ECO:0000256" key="3">
    <source>
        <dbReference type="ARBA" id="ARBA00022801"/>
    </source>
</evidence>
<dbReference type="PANTHER" id="PTHR13710">
    <property type="entry name" value="DNA HELICASE RECQ FAMILY MEMBER"/>
    <property type="match status" value="1"/>
</dbReference>
<evidence type="ECO:0000256" key="1">
    <source>
        <dbReference type="ARBA" id="ARBA00005446"/>
    </source>
</evidence>
<evidence type="ECO:0000256" key="6">
    <source>
        <dbReference type="ARBA" id="ARBA00034617"/>
    </source>
</evidence>
<dbReference type="FunFam" id="3.40.50.300:FF:001456">
    <property type="entry name" value="ATP-dependent DNA helicase"/>
    <property type="match status" value="1"/>
</dbReference>
<dbReference type="InterPro" id="IPR004589">
    <property type="entry name" value="DNA_helicase_ATP-dep_RecQ"/>
</dbReference>
<reference evidence="12" key="1">
    <citation type="submission" date="2020-01" db="EMBL/GenBank/DDBJ databases">
        <title>Genome sequence of Kobresia littledalei, the first chromosome-level genome in the family Cyperaceae.</title>
        <authorList>
            <person name="Qu G."/>
        </authorList>
    </citation>
    <scope>NUCLEOTIDE SEQUENCE</scope>
    <source>
        <strain evidence="12">C.B.Clarke</strain>
        <tissue evidence="12">Leaf</tissue>
    </source>
</reference>
<comment type="subcellular location">
    <subcellularLocation>
        <location evidence="7">Nucleus</location>
    </subcellularLocation>
</comment>
<evidence type="ECO:0000256" key="2">
    <source>
        <dbReference type="ARBA" id="ARBA00022741"/>
    </source>
</evidence>
<evidence type="ECO:0000313" key="12">
    <source>
        <dbReference type="EMBL" id="KAF3324670.1"/>
    </source>
</evidence>
<organism evidence="12 13">
    <name type="scientific">Carex littledalei</name>
    <dbReference type="NCBI Taxonomy" id="544730"/>
    <lineage>
        <taxon>Eukaryota</taxon>
        <taxon>Viridiplantae</taxon>
        <taxon>Streptophyta</taxon>
        <taxon>Embryophyta</taxon>
        <taxon>Tracheophyta</taxon>
        <taxon>Spermatophyta</taxon>
        <taxon>Magnoliopsida</taxon>
        <taxon>Liliopsida</taxon>
        <taxon>Poales</taxon>
        <taxon>Cyperaceae</taxon>
        <taxon>Cyperoideae</taxon>
        <taxon>Cariceae</taxon>
        <taxon>Carex</taxon>
        <taxon>Carex subgen. Euthyceras</taxon>
    </lineage>
</organism>
<dbReference type="InterPro" id="IPR027417">
    <property type="entry name" value="P-loop_NTPase"/>
</dbReference>
<keyword evidence="13" id="KW-1185">Reference proteome</keyword>
<dbReference type="SMART" id="SM00490">
    <property type="entry name" value="HELICc"/>
    <property type="match status" value="1"/>
</dbReference>
<comment type="similarity">
    <text evidence="1 7">Belongs to the helicase family. RecQ subfamily.</text>
</comment>
<feature type="region of interest" description="Disordered" evidence="8">
    <location>
        <begin position="444"/>
        <end position="499"/>
    </location>
</feature>
<evidence type="ECO:0000259" key="10">
    <source>
        <dbReference type="PROSITE" id="PS51192"/>
    </source>
</evidence>
<dbReference type="OrthoDB" id="10261556at2759"/>
<dbReference type="PROSITE" id="PS51192">
    <property type="entry name" value="HELICASE_ATP_BIND_1"/>
    <property type="match status" value="1"/>
</dbReference>
<evidence type="ECO:0000256" key="5">
    <source>
        <dbReference type="ARBA" id="ARBA00022840"/>
    </source>
</evidence>
<dbReference type="Gene3D" id="1.10.10.10">
    <property type="entry name" value="Winged helix-like DNA-binding domain superfamily/Winged helix DNA-binding domain"/>
    <property type="match status" value="1"/>
</dbReference>
<dbReference type="AlphaFoldDB" id="A0A833QD40"/>
<keyword evidence="3 7" id="KW-0378">Hydrolase</keyword>
<dbReference type="InterPro" id="IPR014001">
    <property type="entry name" value="Helicase_ATP-bd"/>
</dbReference>
<evidence type="ECO:0000313" key="13">
    <source>
        <dbReference type="Proteomes" id="UP000623129"/>
    </source>
</evidence>
<dbReference type="InterPro" id="IPR001650">
    <property type="entry name" value="Helicase_C-like"/>
</dbReference>
<proteinExistence type="inferred from homology"/>
<dbReference type="GO" id="GO:0005524">
    <property type="term" value="F:ATP binding"/>
    <property type="evidence" value="ECO:0007669"/>
    <property type="project" value="UniProtKB-KW"/>
</dbReference>
<dbReference type="GO" id="GO:0009378">
    <property type="term" value="F:four-way junction helicase activity"/>
    <property type="evidence" value="ECO:0007669"/>
    <property type="project" value="TreeGrafter"/>
</dbReference>
<dbReference type="GO" id="GO:0000724">
    <property type="term" value="P:double-strand break repair via homologous recombination"/>
    <property type="evidence" value="ECO:0007669"/>
    <property type="project" value="TreeGrafter"/>
</dbReference>
<evidence type="ECO:0000256" key="7">
    <source>
        <dbReference type="RuleBase" id="RU364117"/>
    </source>
</evidence>
<comment type="catalytic activity">
    <reaction evidence="6 7">
        <text>Couples ATP hydrolysis with the unwinding of duplex DNA by translocating in the 3'-5' direction.</text>
        <dbReference type="EC" id="5.6.2.4"/>
    </reaction>
</comment>